<dbReference type="GO" id="GO:0016787">
    <property type="term" value="F:hydrolase activity"/>
    <property type="evidence" value="ECO:0007669"/>
    <property type="project" value="UniProtKB-KW"/>
</dbReference>
<evidence type="ECO:0000256" key="1">
    <source>
        <dbReference type="ARBA" id="ARBA00001968"/>
    </source>
</evidence>
<dbReference type="InterPro" id="IPR013551">
    <property type="entry name" value="YicC-like_C"/>
</dbReference>
<dbReference type="InterPro" id="IPR005229">
    <property type="entry name" value="YicC/YloC-like"/>
</dbReference>
<sequence length="294" mass="34068">MIRSMTGFGRGRAQADGREFLVEIKTVNHRYCDIYIKLPRQISFLEDKVREVIGKSISRGKVDVFINYEDFSEDSKNILIDEGLAKTYIKSVEYLRDKYGLKDDISVSLIAKFPDILKVEKPEEDEEKIWNLLYEALSHALDSLISMRETEGEGLKNDLLERTDAIEKVVQEISIRAPEVVKEYKCKLENRIKEILEQQVIDENRLAMEVAIFADRCNIDEELVRLESHINQLRQTLNSDSDTPVGRKLDFLIQEMNREINTIGSKANDLSITQNVVEIKSELEKIREQIQNIE</sequence>
<accession>A0AB36TFB1</accession>
<dbReference type="Pfam" id="PF08340">
    <property type="entry name" value="YicC-like_C"/>
    <property type="match status" value="1"/>
</dbReference>
<evidence type="ECO:0000256" key="2">
    <source>
        <dbReference type="ARBA" id="ARBA00022722"/>
    </source>
</evidence>
<evidence type="ECO:0000313" key="8">
    <source>
        <dbReference type="EMBL" id="PFH02216.1"/>
    </source>
</evidence>
<comment type="similarity">
    <text evidence="5">Belongs to the YicC/YloC family.</text>
</comment>
<name>A0AB36TFB1_ACETH</name>
<protein>
    <submittedName>
        <fullName evidence="8">Uncharacterized protein (TIGR00255 family)</fullName>
    </submittedName>
</protein>
<dbReference type="GO" id="GO:0004521">
    <property type="term" value="F:RNA endonuclease activity"/>
    <property type="evidence" value="ECO:0007669"/>
    <property type="project" value="InterPro"/>
</dbReference>
<keyword evidence="2" id="KW-0540">Nuclease</keyword>
<dbReference type="Proteomes" id="UP000223596">
    <property type="component" value="Unassembled WGS sequence"/>
</dbReference>
<keyword evidence="3" id="KW-0255">Endonuclease</keyword>
<evidence type="ECO:0000259" key="6">
    <source>
        <dbReference type="Pfam" id="PF03755"/>
    </source>
</evidence>
<keyword evidence="4" id="KW-0378">Hydrolase</keyword>
<dbReference type="InterPro" id="IPR013527">
    <property type="entry name" value="YicC-like_N"/>
</dbReference>
<organism evidence="8 9">
    <name type="scientific">Acetivibrio thermocellus AD2</name>
    <dbReference type="NCBI Taxonomy" id="1138384"/>
    <lineage>
        <taxon>Bacteria</taxon>
        <taxon>Bacillati</taxon>
        <taxon>Bacillota</taxon>
        <taxon>Clostridia</taxon>
        <taxon>Eubacteriales</taxon>
        <taxon>Oscillospiraceae</taxon>
        <taxon>Acetivibrio</taxon>
    </lineage>
</organism>
<proteinExistence type="inferred from homology"/>
<dbReference type="PANTHER" id="PTHR30636:SF3">
    <property type="entry name" value="UPF0701 PROTEIN YICC"/>
    <property type="match status" value="1"/>
</dbReference>
<evidence type="ECO:0000313" key="9">
    <source>
        <dbReference type="Proteomes" id="UP000223596"/>
    </source>
</evidence>
<dbReference type="GeneID" id="35805120"/>
<gene>
    <name evidence="8" type="ORF">M972_11983</name>
</gene>
<dbReference type="Pfam" id="PF03755">
    <property type="entry name" value="YicC-like_N"/>
    <property type="match status" value="1"/>
</dbReference>
<dbReference type="EMBL" id="PDBW01000001">
    <property type="protein sequence ID" value="PFH02216.1"/>
    <property type="molecule type" value="Genomic_DNA"/>
</dbReference>
<dbReference type="AlphaFoldDB" id="A0AB36TFB1"/>
<comment type="caution">
    <text evidence="8">The sequence shown here is derived from an EMBL/GenBank/DDBJ whole genome shotgun (WGS) entry which is preliminary data.</text>
</comment>
<dbReference type="RefSeq" id="WP_003517008.1">
    <property type="nucleotide sequence ID" value="NZ_CP013828.1"/>
</dbReference>
<reference evidence="8 9" key="1">
    <citation type="submission" date="2017-09" db="EMBL/GenBank/DDBJ databases">
        <title>Evaluation of Pacific Biosciences Sequencing Technology to Finishing C. thermocellum Genome Sequences.</title>
        <authorList>
            <person name="Brown S."/>
        </authorList>
    </citation>
    <scope>NUCLEOTIDE SEQUENCE [LARGE SCALE GENOMIC DNA]</scope>
    <source>
        <strain evidence="8 9">AD2</strain>
    </source>
</reference>
<evidence type="ECO:0000256" key="3">
    <source>
        <dbReference type="ARBA" id="ARBA00022759"/>
    </source>
</evidence>
<evidence type="ECO:0000259" key="7">
    <source>
        <dbReference type="Pfam" id="PF08340"/>
    </source>
</evidence>
<dbReference type="NCBIfam" id="TIGR00255">
    <property type="entry name" value="YicC/YloC family endoribonuclease"/>
    <property type="match status" value="1"/>
</dbReference>
<evidence type="ECO:0000256" key="5">
    <source>
        <dbReference type="ARBA" id="ARBA00035648"/>
    </source>
</evidence>
<feature type="domain" description="Endoribonuclease YicC-like N-terminal" evidence="6">
    <location>
        <begin position="2"/>
        <end position="156"/>
    </location>
</feature>
<feature type="domain" description="Endoribonuclease YicC-like C-terminal" evidence="7">
    <location>
        <begin position="175"/>
        <end position="294"/>
    </location>
</feature>
<comment type="cofactor">
    <cofactor evidence="1">
        <name>a divalent metal cation</name>
        <dbReference type="ChEBI" id="CHEBI:60240"/>
    </cofactor>
</comment>
<evidence type="ECO:0000256" key="4">
    <source>
        <dbReference type="ARBA" id="ARBA00022801"/>
    </source>
</evidence>
<dbReference type="PANTHER" id="PTHR30636">
    <property type="entry name" value="UPF0701 PROTEIN YICC"/>
    <property type="match status" value="1"/>
</dbReference>